<dbReference type="AlphaFoldDB" id="A0A2K1KGY0"/>
<accession>A0A2K1KGY0</accession>
<evidence type="ECO:0000313" key="3">
    <source>
        <dbReference type="Proteomes" id="UP000006727"/>
    </source>
</evidence>
<evidence type="ECO:0000313" key="1">
    <source>
        <dbReference type="EMBL" id="PNR53042.1"/>
    </source>
</evidence>
<keyword evidence="3" id="KW-1185">Reference proteome</keyword>
<dbReference type="InterPro" id="IPR032675">
    <property type="entry name" value="LRR_dom_sf"/>
</dbReference>
<gene>
    <name evidence="1" type="ORF">PHYPA_009417</name>
</gene>
<dbReference type="EnsemblPlants" id="Pp3c6_24370V3.1">
    <property type="protein sequence ID" value="PAC:32976665.CDS.1"/>
    <property type="gene ID" value="Pp3c6_24370"/>
</dbReference>
<proteinExistence type="predicted"/>
<name>A0A2K1KGY0_PHYPA</name>
<sequence length="44" mass="5185">MQPYIINDFKYKYNNLKSMPNELSNLTSLTTFNIRKCSNLISLI</sequence>
<protein>
    <submittedName>
        <fullName evidence="1 2">Uncharacterized protein</fullName>
    </submittedName>
</protein>
<reference evidence="1 3" key="2">
    <citation type="journal article" date="2018" name="Plant J.">
        <title>The Physcomitrella patens chromosome-scale assembly reveals moss genome structure and evolution.</title>
        <authorList>
            <person name="Lang D."/>
            <person name="Ullrich K.K."/>
            <person name="Murat F."/>
            <person name="Fuchs J."/>
            <person name="Jenkins J."/>
            <person name="Haas F.B."/>
            <person name="Piednoel M."/>
            <person name="Gundlach H."/>
            <person name="Van Bel M."/>
            <person name="Meyberg R."/>
            <person name="Vives C."/>
            <person name="Morata J."/>
            <person name="Symeonidi A."/>
            <person name="Hiss M."/>
            <person name="Muchero W."/>
            <person name="Kamisugi Y."/>
            <person name="Saleh O."/>
            <person name="Blanc G."/>
            <person name="Decker E.L."/>
            <person name="van Gessel N."/>
            <person name="Grimwood J."/>
            <person name="Hayes R.D."/>
            <person name="Graham S.W."/>
            <person name="Gunter L.E."/>
            <person name="McDaniel S.F."/>
            <person name="Hoernstein S.N.W."/>
            <person name="Larsson A."/>
            <person name="Li F.W."/>
            <person name="Perroud P.F."/>
            <person name="Phillips J."/>
            <person name="Ranjan P."/>
            <person name="Rokshar D.S."/>
            <person name="Rothfels C.J."/>
            <person name="Schneider L."/>
            <person name="Shu S."/>
            <person name="Stevenson D.W."/>
            <person name="Thummler F."/>
            <person name="Tillich M."/>
            <person name="Villarreal Aguilar J.C."/>
            <person name="Widiez T."/>
            <person name="Wong G.K."/>
            <person name="Wymore A."/>
            <person name="Zhang Y."/>
            <person name="Zimmer A.D."/>
            <person name="Quatrano R.S."/>
            <person name="Mayer K.F.X."/>
            <person name="Goodstein D."/>
            <person name="Casacuberta J.M."/>
            <person name="Vandepoele K."/>
            <person name="Reski R."/>
            <person name="Cuming A.C."/>
            <person name="Tuskan G.A."/>
            <person name="Maumus F."/>
            <person name="Salse J."/>
            <person name="Schmutz J."/>
            <person name="Rensing S.A."/>
        </authorList>
    </citation>
    <scope>NUCLEOTIDE SEQUENCE [LARGE SCALE GENOMIC DNA]</scope>
    <source>
        <strain evidence="2 3">cv. Gransden 2004</strain>
    </source>
</reference>
<dbReference type="EMBL" id="ABEU02000006">
    <property type="protein sequence ID" value="PNR53042.1"/>
    <property type="molecule type" value="Genomic_DNA"/>
</dbReference>
<evidence type="ECO:0000313" key="2">
    <source>
        <dbReference type="EnsemblPlants" id="PAC:32976665.CDS.1"/>
    </source>
</evidence>
<dbReference type="Gene3D" id="3.80.10.10">
    <property type="entry name" value="Ribonuclease Inhibitor"/>
    <property type="match status" value="1"/>
</dbReference>
<organism evidence="1">
    <name type="scientific">Physcomitrium patens</name>
    <name type="common">Spreading-leaved earth moss</name>
    <name type="synonym">Physcomitrella patens</name>
    <dbReference type="NCBI Taxonomy" id="3218"/>
    <lineage>
        <taxon>Eukaryota</taxon>
        <taxon>Viridiplantae</taxon>
        <taxon>Streptophyta</taxon>
        <taxon>Embryophyta</taxon>
        <taxon>Bryophyta</taxon>
        <taxon>Bryophytina</taxon>
        <taxon>Bryopsida</taxon>
        <taxon>Funariidae</taxon>
        <taxon>Funariales</taxon>
        <taxon>Funariaceae</taxon>
        <taxon>Physcomitrium</taxon>
    </lineage>
</organism>
<dbReference type="Gramene" id="Pp3c6_24370V3.1">
    <property type="protein sequence ID" value="PAC:32976665.CDS.1"/>
    <property type="gene ID" value="Pp3c6_24370"/>
</dbReference>
<dbReference type="InParanoid" id="A0A2K1KGY0"/>
<reference evidence="2" key="3">
    <citation type="submission" date="2020-12" db="UniProtKB">
        <authorList>
            <consortium name="EnsemblPlants"/>
        </authorList>
    </citation>
    <scope>IDENTIFICATION</scope>
</reference>
<reference evidence="1 3" key="1">
    <citation type="journal article" date="2008" name="Science">
        <title>The Physcomitrella genome reveals evolutionary insights into the conquest of land by plants.</title>
        <authorList>
            <person name="Rensing S."/>
            <person name="Lang D."/>
            <person name="Zimmer A."/>
            <person name="Terry A."/>
            <person name="Salamov A."/>
            <person name="Shapiro H."/>
            <person name="Nishiyama T."/>
            <person name="Perroud P.-F."/>
            <person name="Lindquist E."/>
            <person name="Kamisugi Y."/>
            <person name="Tanahashi T."/>
            <person name="Sakakibara K."/>
            <person name="Fujita T."/>
            <person name="Oishi K."/>
            <person name="Shin-I T."/>
            <person name="Kuroki Y."/>
            <person name="Toyoda A."/>
            <person name="Suzuki Y."/>
            <person name="Hashimoto A."/>
            <person name="Yamaguchi K."/>
            <person name="Sugano A."/>
            <person name="Kohara Y."/>
            <person name="Fujiyama A."/>
            <person name="Anterola A."/>
            <person name="Aoki S."/>
            <person name="Ashton N."/>
            <person name="Barbazuk W.B."/>
            <person name="Barker E."/>
            <person name="Bennetzen J."/>
            <person name="Bezanilla M."/>
            <person name="Blankenship R."/>
            <person name="Cho S.H."/>
            <person name="Dutcher S."/>
            <person name="Estelle M."/>
            <person name="Fawcett J.A."/>
            <person name="Gundlach H."/>
            <person name="Hanada K."/>
            <person name="Heyl A."/>
            <person name="Hicks K.A."/>
            <person name="Hugh J."/>
            <person name="Lohr M."/>
            <person name="Mayer K."/>
            <person name="Melkozernov A."/>
            <person name="Murata T."/>
            <person name="Nelson D."/>
            <person name="Pils B."/>
            <person name="Prigge M."/>
            <person name="Reiss B."/>
            <person name="Renner T."/>
            <person name="Rombauts S."/>
            <person name="Rushton P."/>
            <person name="Sanderfoot A."/>
            <person name="Schween G."/>
            <person name="Shiu S.-H."/>
            <person name="Stueber K."/>
            <person name="Theodoulou F.L."/>
            <person name="Tu H."/>
            <person name="Van de Peer Y."/>
            <person name="Verrier P.J."/>
            <person name="Waters E."/>
            <person name="Wood A."/>
            <person name="Yang L."/>
            <person name="Cove D."/>
            <person name="Cuming A."/>
            <person name="Hasebe M."/>
            <person name="Lucas S."/>
            <person name="Mishler D.B."/>
            <person name="Reski R."/>
            <person name="Grigoriev I."/>
            <person name="Quatrano R.S."/>
            <person name="Boore J.L."/>
        </authorList>
    </citation>
    <scope>NUCLEOTIDE SEQUENCE [LARGE SCALE GENOMIC DNA]</scope>
    <source>
        <strain evidence="2 3">cv. Gransden 2004</strain>
    </source>
</reference>
<dbReference type="Proteomes" id="UP000006727">
    <property type="component" value="Chromosome 6"/>
</dbReference>